<dbReference type="EMBL" id="JARKIF010000049">
    <property type="protein sequence ID" value="KAJ7607592.1"/>
    <property type="molecule type" value="Genomic_DNA"/>
</dbReference>
<evidence type="ECO:0000313" key="2">
    <source>
        <dbReference type="Proteomes" id="UP001221142"/>
    </source>
</evidence>
<evidence type="ECO:0000313" key="1">
    <source>
        <dbReference type="EMBL" id="KAJ7607592.1"/>
    </source>
</evidence>
<accession>A0AAD7B1D4</accession>
<organism evidence="1 2">
    <name type="scientific">Roridomyces roridus</name>
    <dbReference type="NCBI Taxonomy" id="1738132"/>
    <lineage>
        <taxon>Eukaryota</taxon>
        <taxon>Fungi</taxon>
        <taxon>Dikarya</taxon>
        <taxon>Basidiomycota</taxon>
        <taxon>Agaricomycotina</taxon>
        <taxon>Agaricomycetes</taxon>
        <taxon>Agaricomycetidae</taxon>
        <taxon>Agaricales</taxon>
        <taxon>Marasmiineae</taxon>
        <taxon>Mycenaceae</taxon>
        <taxon>Roridomyces</taxon>
    </lineage>
</organism>
<dbReference type="AlphaFoldDB" id="A0AAD7B1D4"/>
<comment type="caution">
    <text evidence="1">The sequence shown here is derived from an EMBL/GenBank/DDBJ whole genome shotgun (WGS) entry which is preliminary data.</text>
</comment>
<dbReference type="Proteomes" id="UP001221142">
    <property type="component" value="Unassembled WGS sequence"/>
</dbReference>
<name>A0AAD7B1D4_9AGAR</name>
<reference evidence="1" key="1">
    <citation type="submission" date="2023-03" db="EMBL/GenBank/DDBJ databases">
        <title>Massive genome expansion in bonnet fungi (Mycena s.s.) driven by repeated elements and novel gene families across ecological guilds.</title>
        <authorList>
            <consortium name="Lawrence Berkeley National Laboratory"/>
            <person name="Harder C.B."/>
            <person name="Miyauchi S."/>
            <person name="Viragh M."/>
            <person name="Kuo A."/>
            <person name="Thoen E."/>
            <person name="Andreopoulos B."/>
            <person name="Lu D."/>
            <person name="Skrede I."/>
            <person name="Drula E."/>
            <person name="Henrissat B."/>
            <person name="Morin E."/>
            <person name="Kohler A."/>
            <person name="Barry K."/>
            <person name="LaButti K."/>
            <person name="Morin E."/>
            <person name="Salamov A."/>
            <person name="Lipzen A."/>
            <person name="Mereny Z."/>
            <person name="Hegedus B."/>
            <person name="Baldrian P."/>
            <person name="Stursova M."/>
            <person name="Weitz H."/>
            <person name="Taylor A."/>
            <person name="Grigoriev I.V."/>
            <person name="Nagy L.G."/>
            <person name="Martin F."/>
            <person name="Kauserud H."/>
        </authorList>
    </citation>
    <scope>NUCLEOTIDE SEQUENCE</scope>
    <source>
        <strain evidence="1">9284</strain>
    </source>
</reference>
<gene>
    <name evidence="1" type="ORF">FB45DRAFT_1040281</name>
</gene>
<sequence>MQPERRRELRQQLYELNESVSQANNADALDDLRSRRSNILSELNLVTYPWCFDAYPSFGYNSTPLLLICVCRYWRDVALSTPRCGTRSGFCAILSSKRTIPRSNRGSNVPALVLLLSVFTTSLESSAHLDMLIHNHASRLQYLQYTTSKGASALRIQFHYCLCSKLFSDCRPPLLCNWFHHLTALTTLELTVPGPHININREFRPDIIHALGRRTSPDFVPRLRTFVLSEALSDRVGDTLLQALDSRCESSSSDADAGHARLESFSLFWPAYRLDPTDGMPLVNVPALRALAARGMRIHIGTRAQNSFC</sequence>
<proteinExistence type="predicted"/>
<protein>
    <submittedName>
        <fullName evidence="1">Uncharacterized protein</fullName>
    </submittedName>
</protein>
<keyword evidence="2" id="KW-1185">Reference proteome</keyword>